<dbReference type="PANTHER" id="PTHR47101">
    <property type="entry name" value="PHOSPHATIDATE CYTIDYLYLTRANSFERASE 5, CHLOROPLASTIC"/>
    <property type="match status" value="1"/>
</dbReference>
<evidence type="ECO:0000313" key="11">
    <source>
        <dbReference type="Proteomes" id="UP000000557"/>
    </source>
</evidence>
<dbReference type="PhylomeDB" id="Q7NKT1"/>
<evidence type="ECO:0000256" key="7">
    <source>
        <dbReference type="ARBA" id="ARBA00023209"/>
    </source>
</evidence>
<dbReference type="AlphaFoldDB" id="Q7NKT1"/>
<name>Q7NKT1_GLOVI</name>
<reference evidence="10 11" key="1">
    <citation type="journal article" date="2003" name="DNA Res.">
        <title>Complete genome structure of Gloeobacter violaceus PCC 7421, a cyanobacterium that lacks thylakoids.</title>
        <authorList>
            <person name="Nakamura Y."/>
            <person name="Kaneko T."/>
            <person name="Sato S."/>
            <person name="Mimuro M."/>
            <person name="Miyashita H."/>
            <person name="Tsuchiya T."/>
            <person name="Sasamoto S."/>
            <person name="Watanabe A."/>
            <person name="Kawashima K."/>
            <person name="Kishida Y."/>
            <person name="Kiyokawa C."/>
            <person name="Kohara M."/>
            <person name="Matsumoto M."/>
            <person name="Matsuno A."/>
            <person name="Nakazaki N."/>
            <person name="Shimpo S."/>
            <person name="Takeuchi C."/>
            <person name="Yamada M."/>
            <person name="Tabata S."/>
        </authorList>
    </citation>
    <scope>NUCLEOTIDE SEQUENCE [LARGE SCALE GENOMIC DNA]</scope>
    <source>
        <strain evidence="11">ATCC 29082 / PCC 7421</strain>
    </source>
</reference>
<comment type="catalytic activity">
    <reaction evidence="1">
        <text>a 1,2-diacyl-sn-glycero-3-phosphate + CTP + H(+) = a CDP-1,2-diacyl-sn-glycerol + diphosphate</text>
        <dbReference type="Rhea" id="RHEA:16229"/>
        <dbReference type="ChEBI" id="CHEBI:15378"/>
        <dbReference type="ChEBI" id="CHEBI:33019"/>
        <dbReference type="ChEBI" id="CHEBI:37563"/>
        <dbReference type="ChEBI" id="CHEBI:58332"/>
        <dbReference type="ChEBI" id="CHEBI:58608"/>
        <dbReference type="EC" id="2.7.7.41"/>
    </reaction>
</comment>
<comment type="pathway">
    <text evidence="2">Phospholipid metabolism; CDP-diacylglycerol biosynthesis; CDP-diacylglycerol from sn-glycerol 3-phosphate: step 3/3.</text>
</comment>
<keyword evidence="11" id="KW-1185">Reference proteome</keyword>
<feature type="transmembrane region" description="Helical" evidence="9">
    <location>
        <begin position="245"/>
        <end position="266"/>
    </location>
</feature>
<keyword evidence="9" id="KW-0812">Transmembrane</keyword>
<evidence type="ECO:0000256" key="3">
    <source>
        <dbReference type="ARBA" id="ARBA00005189"/>
    </source>
</evidence>
<evidence type="ECO:0000313" key="10">
    <source>
        <dbReference type="EMBL" id="BAC89337.1"/>
    </source>
</evidence>
<feature type="transmembrane region" description="Helical" evidence="9">
    <location>
        <begin position="129"/>
        <end position="150"/>
    </location>
</feature>
<feature type="transmembrane region" description="Helical" evidence="9">
    <location>
        <begin position="171"/>
        <end position="188"/>
    </location>
</feature>
<evidence type="ECO:0000256" key="6">
    <source>
        <dbReference type="ARBA" id="ARBA00022695"/>
    </source>
</evidence>
<dbReference type="PANTHER" id="PTHR47101:SF1">
    <property type="entry name" value="PHOSPHATIDATE CYTIDYLYLTRANSFERASE 4, CHLOROPLASTIC"/>
    <property type="match status" value="1"/>
</dbReference>
<evidence type="ECO:0000256" key="5">
    <source>
        <dbReference type="ARBA" id="ARBA00022516"/>
    </source>
</evidence>
<evidence type="ECO:0000256" key="4">
    <source>
        <dbReference type="ARBA" id="ARBA00012487"/>
    </source>
</evidence>
<dbReference type="HOGENOM" id="CLU_037294_3_3_3"/>
<keyword evidence="6 10" id="KW-0808">Transferase</keyword>
<dbReference type="GO" id="GO:0004605">
    <property type="term" value="F:phosphatidate cytidylyltransferase activity"/>
    <property type="evidence" value="ECO:0000318"/>
    <property type="project" value="GO_Central"/>
</dbReference>
<dbReference type="eggNOG" id="COG4589">
    <property type="taxonomic scope" value="Bacteria"/>
</dbReference>
<dbReference type="FunCoup" id="Q7NKT1">
    <property type="interactions" value="57"/>
</dbReference>
<keyword evidence="5" id="KW-0444">Lipid biosynthesis</keyword>
<dbReference type="Pfam" id="PF01148">
    <property type="entry name" value="CTP_transf_1"/>
    <property type="match status" value="1"/>
</dbReference>
<gene>
    <name evidence="10" type="ordered locus">gll1396</name>
</gene>
<dbReference type="InParanoid" id="Q7NKT1"/>
<proteinExistence type="predicted"/>
<keyword evidence="9" id="KW-0472">Membrane</keyword>
<comment type="pathway">
    <text evidence="3">Lipid metabolism.</text>
</comment>
<keyword evidence="6 10" id="KW-0548">Nucleotidyltransferase</keyword>
<dbReference type="PATRIC" id="fig|251221.4.peg.1425"/>
<keyword evidence="8" id="KW-1208">Phospholipid metabolism</keyword>
<protein>
    <recommendedName>
        <fullName evidence="4">phosphatidate cytidylyltransferase</fullName>
        <ecNumber evidence="4">2.7.7.41</ecNumber>
    </recommendedName>
</protein>
<dbReference type="EC" id="2.7.7.41" evidence="4"/>
<evidence type="ECO:0000256" key="2">
    <source>
        <dbReference type="ARBA" id="ARBA00005119"/>
    </source>
</evidence>
<dbReference type="RefSeq" id="WP_011141396.1">
    <property type="nucleotide sequence ID" value="NC_005125.1"/>
</dbReference>
<accession>Q7NKT1</accession>
<dbReference type="STRING" id="251221.gene:10758879"/>
<feature type="transmembrane region" description="Helical" evidence="9">
    <location>
        <begin position="74"/>
        <end position="92"/>
    </location>
</feature>
<evidence type="ECO:0000256" key="8">
    <source>
        <dbReference type="ARBA" id="ARBA00023264"/>
    </source>
</evidence>
<organism evidence="10 11">
    <name type="scientific">Gloeobacter violaceus (strain ATCC 29082 / PCC 7421)</name>
    <dbReference type="NCBI Taxonomy" id="251221"/>
    <lineage>
        <taxon>Bacteria</taxon>
        <taxon>Bacillati</taxon>
        <taxon>Cyanobacteriota</taxon>
        <taxon>Cyanophyceae</taxon>
        <taxon>Gloeobacterales</taxon>
        <taxon>Gloeobacteraceae</taxon>
        <taxon>Gloeobacter</taxon>
    </lineage>
</organism>
<dbReference type="EnsemblBacteria" id="BAC89337">
    <property type="protein sequence ID" value="BAC89337"/>
    <property type="gene ID" value="BAC89337"/>
</dbReference>
<feature type="transmembrane region" description="Helical" evidence="9">
    <location>
        <begin position="194"/>
        <end position="212"/>
    </location>
</feature>
<feature type="transmembrane region" description="Helical" evidence="9">
    <location>
        <begin position="12"/>
        <end position="37"/>
    </location>
</feature>
<dbReference type="OrthoDB" id="9799199at2"/>
<sequence>MSARILSASVLIPVVLLAIYLGGWFFTLALAVLVVLGQIEFFEIVRRKGYRPTENLCLGLSLTLLAIQQLYPQLANGAFVLAGGLVCVSLLFRRQPPATISDMATSLLGLFYTGYLPSFLVQLRALDGLGYLLLLTFACIWASDIGAFFFGKAFGRTPLTPISPKKTVEGAIFGTTASILVGLAGAALLGWSLWPLTGVVFGLLVGVSGLLGDLTESLMKRDVGLKDAGNLIPGHGGILDRADSYIFTAPVAFYFIDFIVLGRLPLP</sequence>
<keyword evidence="7" id="KW-0594">Phospholipid biosynthesis</keyword>
<dbReference type="EMBL" id="BA000045">
    <property type="protein sequence ID" value="BAC89337.1"/>
    <property type="molecule type" value="Genomic_DNA"/>
</dbReference>
<evidence type="ECO:0000256" key="9">
    <source>
        <dbReference type="SAM" id="Phobius"/>
    </source>
</evidence>
<keyword evidence="7" id="KW-0443">Lipid metabolism</keyword>
<feature type="transmembrane region" description="Helical" evidence="9">
    <location>
        <begin position="104"/>
        <end position="123"/>
    </location>
</feature>
<dbReference type="Proteomes" id="UP000000557">
    <property type="component" value="Chromosome"/>
</dbReference>
<keyword evidence="9" id="KW-1133">Transmembrane helix</keyword>
<reference evidence="10 11" key="2">
    <citation type="journal article" date="2003" name="DNA Res.">
        <title>Complete genome structure of Gloeobacter violaceus PCC 7421, a cyanobacterium that lacks thylakoids (supplement).</title>
        <authorList>
            <person name="Nakamura Y."/>
            <person name="Kaneko T."/>
            <person name="Sato S."/>
            <person name="Mimuro M."/>
            <person name="Miyashita H."/>
            <person name="Tsuchiya T."/>
            <person name="Sasamoto S."/>
            <person name="Watanabe A."/>
            <person name="Kawashima K."/>
            <person name="Kishida Y."/>
            <person name="Kiyokawa C."/>
            <person name="Kohara M."/>
            <person name="Matsumoto M."/>
            <person name="Matsuno A."/>
            <person name="Nakazaki N."/>
            <person name="Shimpo S."/>
            <person name="Takeuchi C."/>
            <person name="Yamada M."/>
            <person name="Tabata S."/>
        </authorList>
    </citation>
    <scope>NUCLEOTIDE SEQUENCE [LARGE SCALE GENOMIC DNA]</scope>
    <source>
        <strain evidence="11">ATCC 29082 / PCC 7421</strain>
    </source>
</reference>
<dbReference type="GO" id="GO:0006655">
    <property type="term" value="P:phosphatidylglycerol biosynthetic process"/>
    <property type="evidence" value="ECO:0000318"/>
    <property type="project" value="GO_Central"/>
</dbReference>
<dbReference type="KEGG" id="gvi:gll1396"/>
<evidence type="ECO:0000256" key="1">
    <source>
        <dbReference type="ARBA" id="ARBA00001698"/>
    </source>
</evidence>